<evidence type="ECO:0000256" key="3">
    <source>
        <dbReference type="ARBA" id="ARBA00022729"/>
    </source>
</evidence>
<evidence type="ECO:0000256" key="2">
    <source>
        <dbReference type="ARBA" id="ARBA00007639"/>
    </source>
</evidence>
<evidence type="ECO:0000313" key="6">
    <source>
        <dbReference type="EMBL" id="MZQ86349.1"/>
    </source>
</evidence>
<dbReference type="PROSITE" id="PS51257">
    <property type="entry name" value="PROKAR_LIPOPROTEIN"/>
    <property type="match status" value="1"/>
</dbReference>
<organism evidence="6 7">
    <name type="scientific">Paenibacillus silvestris</name>
    <dbReference type="NCBI Taxonomy" id="2606219"/>
    <lineage>
        <taxon>Bacteria</taxon>
        <taxon>Bacillati</taxon>
        <taxon>Bacillota</taxon>
        <taxon>Bacilli</taxon>
        <taxon>Bacillales</taxon>
        <taxon>Paenibacillaceae</taxon>
        <taxon>Paenibacillus</taxon>
    </lineage>
</organism>
<protein>
    <submittedName>
        <fullName evidence="6">Substrate-binding domain-containing protein</fullName>
    </submittedName>
</protein>
<dbReference type="InterPro" id="IPR025997">
    <property type="entry name" value="SBP_2_dom"/>
</dbReference>
<comment type="similarity">
    <text evidence="2">Belongs to the bacterial solute-binding protein 2 family.</text>
</comment>
<dbReference type="Pfam" id="PF13407">
    <property type="entry name" value="Peripla_BP_4"/>
    <property type="match status" value="1"/>
</dbReference>
<dbReference type="AlphaFoldDB" id="A0A6L8VAI8"/>
<name>A0A6L8VAI8_9BACL</name>
<dbReference type="SUPFAM" id="SSF53822">
    <property type="entry name" value="Periplasmic binding protein-like I"/>
    <property type="match status" value="1"/>
</dbReference>
<accession>A0A6L8VAI8</accession>
<dbReference type="PANTHER" id="PTHR46847">
    <property type="entry name" value="D-ALLOSE-BINDING PERIPLASMIC PROTEIN-RELATED"/>
    <property type="match status" value="1"/>
</dbReference>
<evidence type="ECO:0000256" key="4">
    <source>
        <dbReference type="SAM" id="SignalP"/>
    </source>
</evidence>
<dbReference type="Gene3D" id="3.40.50.2300">
    <property type="match status" value="2"/>
</dbReference>
<feature type="signal peptide" evidence="4">
    <location>
        <begin position="1"/>
        <end position="23"/>
    </location>
</feature>
<comment type="subcellular location">
    <subcellularLocation>
        <location evidence="1">Cell envelope</location>
    </subcellularLocation>
</comment>
<feature type="domain" description="Periplasmic binding protein" evidence="5">
    <location>
        <begin position="57"/>
        <end position="311"/>
    </location>
</feature>
<gene>
    <name evidence="6" type="ORF">GQF01_30025</name>
</gene>
<comment type="caution">
    <text evidence="6">The sequence shown here is derived from an EMBL/GenBank/DDBJ whole genome shotgun (WGS) entry which is preliminary data.</text>
</comment>
<feature type="chain" id="PRO_5038875303" evidence="4">
    <location>
        <begin position="24"/>
        <end position="335"/>
    </location>
</feature>
<dbReference type="Proteomes" id="UP000481087">
    <property type="component" value="Unassembled WGS sequence"/>
</dbReference>
<keyword evidence="3 4" id="KW-0732">Signal</keyword>
<dbReference type="InterPro" id="IPR028082">
    <property type="entry name" value="Peripla_BP_I"/>
</dbReference>
<keyword evidence="7" id="KW-1185">Reference proteome</keyword>
<evidence type="ECO:0000259" key="5">
    <source>
        <dbReference type="Pfam" id="PF13407"/>
    </source>
</evidence>
<dbReference type="RefSeq" id="WP_161411122.1">
    <property type="nucleotide sequence ID" value="NZ_WTUZ01000039.1"/>
</dbReference>
<dbReference type="GO" id="GO:0030246">
    <property type="term" value="F:carbohydrate binding"/>
    <property type="evidence" value="ECO:0007669"/>
    <property type="project" value="UniProtKB-ARBA"/>
</dbReference>
<evidence type="ECO:0000313" key="7">
    <source>
        <dbReference type="Proteomes" id="UP000481087"/>
    </source>
</evidence>
<proteinExistence type="inferred from homology"/>
<evidence type="ECO:0000256" key="1">
    <source>
        <dbReference type="ARBA" id="ARBA00004196"/>
    </source>
</evidence>
<dbReference type="EMBL" id="WTUZ01000039">
    <property type="protein sequence ID" value="MZQ86349.1"/>
    <property type="molecule type" value="Genomic_DNA"/>
</dbReference>
<reference evidence="6 7" key="1">
    <citation type="submission" date="2019-12" db="EMBL/GenBank/DDBJ databases">
        <title>Paenibacillus sp. nov. sp. isolated from soil.</title>
        <authorList>
            <person name="Kim J."/>
            <person name="Jeong S.E."/>
            <person name="Jung H.S."/>
            <person name="Jeon C.O."/>
        </authorList>
    </citation>
    <scope>NUCLEOTIDE SEQUENCE [LARGE SCALE GENOMIC DNA]</scope>
    <source>
        <strain evidence="6 7">5J-6</strain>
    </source>
</reference>
<dbReference type="PANTHER" id="PTHR46847:SF2">
    <property type="entry name" value="ABC TRANSPORTER SUGAR-BINDING PROTEIN"/>
    <property type="match status" value="1"/>
</dbReference>
<dbReference type="GO" id="GO:0030313">
    <property type="term" value="C:cell envelope"/>
    <property type="evidence" value="ECO:0007669"/>
    <property type="project" value="UniProtKB-SubCell"/>
</dbReference>
<sequence length="335" mass="35187">MKSMKALSFAWAALALITLTSCSSTHLTMPAQIIAEATLMPFATEKAVTANRTPVVVGLTLQNLSNPFFVAMSKGATAGAMLHGADVIIESAEGDLNKQIAQMNDFITNKVNIILVNAVDSKGISSAVSRAKEAGIPVIAVDVSADGGVNTVVTSDNYLAGKLAGEYIVKRLHGKGNVAVIDGPPVSAVTDRISGFEEAIKGSPGIKVVAKENGRGSREVTVSMMENILQTYKKGEIDAVFATNDPSGVGATIAAEQAGRDQEMFIIGVDGAPDAINVIKENKSFVATSAQYPFEMIKIAMDEGFKALKGDKLEPLIKIPVDLITEDNVGGYKGW</sequence>